<dbReference type="InterPro" id="IPR012349">
    <property type="entry name" value="Split_barrel_FMN-bd"/>
</dbReference>
<keyword evidence="2" id="KW-1185">Reference proteome</keyword>
<evidence type="ECO:0008006" key="3">
    <source>
        <dbReference type="Google" id="ProtNLM"/>
    </source>
</evidence>
<proteinExistence type="predicted"/>
<dbReference type="EMBL" id="AP022582">
    <property type="protein sequence ID" value="BBY00444.1"/>
    <property type="molecule type" value="Genomic_DNA"/>
</dbReference>
<dbReference type="InterPro" id="IPR004378">
    <property type="entry name" value="F420H2_quin_Rdtase"/>
</dbReference>
<name>A0A7I7NW70_9MYCO</name>
<dbReference type="GO" id="GO:0016491">
    <property type="term" value="F:oxidoreductase activity"/>
    <property type="evidence" value="ECO:0007669"/>
    <property type="project" value="InterPro"/>
</dbReference>
<dbReference type="NCBIfam" id="TIGR00026">
    <property type="entry name" value="hi_GC_TIGR00026"/>
    <property type="match status" value="1"/>
</dbReference>
<gene>
    <name evidence="1" type="ORF">MSEO_09430</name>
</gene>
<reference evidence="1 2" key="1">
    <citation type="journal article" date="2019" name="Emerg. Microbes Infect.">
        <title>Comprehensive subspecies identification of 175 nontuberculous mycobacteria species based on 7547 genomic profiles.</title>
        <authorList>
            <person name="Matsumoto Y."/>
            <person name="Kinjo T."/>
            <person name="Motooka D."/>
            <person name="Nabeya D."/>
            <person name="Jung N."/>
            <person name="Uechi K."/>
            <person name="Horii T."/>
            <person name="Iida T."/>
            <person name="Fujita J."/>
            <person name="Nakamura S."/>
        </authorList>
    </citation>
    <scope>NUCLEOTIDE SEQUENCE [LARGE SCALE GENOMIC DNA]</scope>
    <source>
        <strain evidence="1 2">JCM 16018</strain>
    </source>
</reference>
<protein>
    <recommendedName>
        <fullName evidence="3">Nitroreductase</fullName>
    </recommendedName>
</protein>
<sequence length="185" mass="20327">MHLYGTANTDVRRGCVARAAIAARAARVTGASFLPGLGGRLLRSRRLMRAPIWIYQARAGAVFGSRLLMLEHTGRKSGTPRYVVLEVVGHPSADTYVVASGFGRKAQWFRNIEADPRVRVFAGSHAPRRATARVLTQGEADRALAAYVGRHRAAWDQMRPVLEDTLGVPITETETPLPMVELRLD</sequence>
<dbReference type="KEGG" id="mseo:MSEO_09430"/>
<dbReference type="Pfam" id="PF04075">
    <property type="entry name" value="F420H2_quin_red"/>
    <property type="match status" value="1"/>
</dbReference>
<dbReference type="AlphaFoldDB" id="A0A7I7NW70"/>
<evidence type="ECO:0000313" key="1">
    <source>
        <dbReference type="EMBL" id="BBY00444.1"/>
    </source>
</evidence>
<evidence type="ECO:0000313" key="2">
    <source>
        <dbReference type="Proteomes" id="UP000466632"/>
    </source>
</evidence>
<dbReference type="Gene3D" id="2.30.110.10">
    <property type="entry name" value="Electron Transport, Fmn-binding Protein, Chain A"/>
    <property type="match status" value="1"/>
</dbReference>
<accession>A0A7I7NW70</accession>
<dbReference type="SUPFAM" id="SSF50475">
    <property type="entry name" value="FMN-binding split barrel"/>
    <property type="match status" value="1"/>
</dbReference>
<organism evidence="1 2">
    <name type="scientific">Mycobacterium seoulense</name>
    <dbReference type="NCBI Taxonomy" id="386911"/>
    <lineage>
        <taxon>Bacteria</taxon>
        <taxon>Bacillati</taxon>
        <taxon>Actinomycetota</taxon>
        <taxon>Actinomycetes</taxon>
        <taxon>Mycobacteriales</taxon>
        <taxon>Mycobacteriaceae</taxon>
        <taxon>Mycobacterium</taxon>
    </lineage>
</organism>
<dbReference type="Proteomes" id="UP000466632">
    <property type="component" value="Chromosome"/>
</dbReference>